<dbReference type="PANTHER" id="PTHR36449">
    <property type="entry name" value="ACETYLTRANSFERASE-RELATED"/>
    <property type="match status" value="1"/>
</dbReference>
<evidence type="ECO:0000256" key="3">
    <source>
        <dbReference type="ARBA" id="ARBA00023315"/>
    </source>
</evidence>
<evidence type="ECO:0000256" key="2">
    <source>
        <dbReference type="ARBA" id="ARBA00022679"/>
    </source>
</evidence>
<keyword evidence="5" id="KW-1185">Reference proteome</keyword>
<dbReference type="Proteomes" id="UP001233164">
    <property type="component" value="Unassembled WGS sequence"/>
</dbReference>
<dbReference type="EMBL" id="JAUBOF010000100">
    <property type="protein sequence ID" value="MDM7490735.1"/>
    <property type="molecule type" value="Genomic_DNA"/>
</dbReference>
<accession>A0ABT7RSV6</accession>
<comment type="caution">
    <text evidence="4">The sequence shown here is derived from an EMBL/GenBank/DDBJ whole genome shotgun (WGS) entry which is preliminary data.</text>
</comment>
<keyword evidence="3" id="KW-0012">Acyltransferase</keyword>
<dbReference type="InterPro" id="IPR016181">
    <property type="entry name" value="Acyl_CoA_acyltransferase"/>
</dbReference>
<dbReference type="RefSeq" id="WP_289381091.1">
    <property type="nucleotide sequence ID" value="NZ_JAUBOF010000100.1"/>
</dbReference>
<dbReference type="Gene3D" id="3.40.630.30">
    <property type="match status" value="1"/>
</dbReference>
<sequence length="177" mass="20231">MSETYLSVPLTEQHQTNFFECGEGKLDNWLDTHALPEQNVGKSRTHVWVDQGGEYVVGYYTLSQTTVRETDDEPGLFKKIRPPKFRGEEAPGILIGKFALDQSLQRQQLSLDLLADAYLNAYDAVRLVGGVFLVIEPKQNRERLRKLYETFGFLSIEGSNRMFLNFEDFNKGTPFDA</sequence>
<reference evidence="4 5" key="1">
    <citation type="submission" date="2023-06" db="EMBL/GenBank/DDBJ databases">
        <title>Rhodococcus indonesiensis sp. nov a new member of the Rhodococcus ruber lineage isolated from a sediment of neutral hot spring.</title>
        <authorList>
            <person name="Kusuma A.B."/>
            <person name="Fenylestari G."/>
            <person name="Ammar F."/>
            <person name="Nouioui I."/>
            <person name="Goodfellow M."/>
        </authorList>
    </citation>
    <scope>NUCLEOTIDE SEQUENCE [LARGE SCALE GENOMIC DNA]</scope>
    <source>
        <strain evidence="4 5">CSLK01-03</strain>
    </source>
</reference>
<proteinExistence type="predicted"/>
<gene>
    <name evidence="4" type="ORF">QT969_20825</name>
</gene>
<evidence type="ECO:0000313" key="4">
    <source>
        <dbReference type="EMBL" id="MDM7490735.1"/>
    </source>
</evidence>
<evidence type="ECO:0000313" key="5">
    <source>
        <dbReference type="Proteomes" id="UP001233164"/>
    </source>
</evidence>
<dbReference type="PANTHER" id="PTHR36449:SF1">
    <property type="entry name" value="ACETYLTRANSFERASE"/>
    <property type="match status" value="1"/>
</dbReference>
<evidence type="ECO:0008006" key="6">
    <source>
        <dbReference type="Google" id="ProtNLM"/>
    </source>
</evidence>
<evidence type="ECO:0000256" key="1">
    <source>
        <dbReference type="ARBA" id="ARBA00022649"/>
    </source>
</evidence>
<protein>
    <recommendedName>
        <fullName evidence="6">N-acetyltransferase domain-containing protein</fullName>
    </recommendedName>
</protein>
<keyword evidence="2" id="KW-0808">Transferase</keyword>
<name>A0ABT7RSV6_9NOCA</name>
<dbReference type="SUPFAM" id="SSF55729">
    <property type="entry name" value="Acyl-CoA N-acyltransferases (Nat)"/>
    <property type="match status" value="1"/>
</dbReference>
<organism evidence="4 5">
    <name type="scientific">Rhodococcus indonesiensis</name>
    <dbReference type="NCBI Taxonomy" id="3055869"/>
    <lineage>
        <taxon>Bacteria</taxon>
        <taxon>Bacillati</taxon>
        <taxon>Actinomycetota</taxon>
        <taxon>Actinomycetes</taxon>
        <taxon>Mycobacteriales</taxon>
        <taxon>Nocardiaceae</taxon>
        <taxon>Rhodococcus</taxon>
    </lineage>
</organism>
<keyword evidence="1" id="KW-1277">Toxin-antitoxin system</keyword>